<sequence>MLLTCFMVGMMRSHDHWIFALNCLVVLWRASFTISCFVVVCSVLFQCRKTKKRRIMRLTSRSTLISGCLCCGPVNGVHINKPNVQHIILDCRG</sequence>
<feature type="transmembrane region" description="Helical" evidence="1">
    <location>
        <begin position="17"/>
        <end position="45"/>
    </location>
</feature>
<evidence type="ECO:0000313" key="2">
    <source>
        <dbReference type="EMBL" id="MBW74323.1"/>
    </source>
</evidence>
<protein>
    <submittedName>
        <fullName evidence="2">Uncharacterized protein</fullName>
    </submittedName>
</protein>
<dbReference type="AlphaFoldDB" id="A0A2M4D9S2"/>
<keyword evidence="1" id="KW-0812">Transmembrane</keyword>
<name>A0A2M4D9S2_ANODA</name>
<evidence type="ECO:0000256" key="1">
    <source>
        <dbReference type="SAM" id="Phobius"/>
    </source>
</evidence>
<reference evidence="2" key="1">
    <citation type="submission" date="2018-01" db="EMBL/GenBank/DDBJ databases">
        <title>An insight into the sialome of Amazonian anophelines.</title>
        <authorList>
            <person name="Ribeiro J.M."/>
            <person name="Scarpassa V."/>
            <person name="Calvo E."/>
        </authorList>
    </citation>
    <scope>NUCLEOTIDE SEQUENCE</scope>
</reference>
<accession>A0A2M4D9S2</accession>
<dbReference type="EMBL" id="GGFL01010145">
    <property type="protein sequence ID" value="MBW74323.1"/>
    <property type="molecule type" value="Transcribed_RNA"/>
</dbReference>
<keyword evidence="1" id="KW-0472">Membrane</keyword>
<keyword evidence="1" id="KW-1133">Transmembrane helix</keyword>
<organism evidence="2">
    <name type="scientific">Anopheles darlingi</name>
    <name type="common">Mosquito</name>
    <dbReference type="NCBI Taxonomy" id="43151"/>
    <lineage>
        <taxon>Eukaryota</taxon>
        <taxon>Metazoa</taxon>
        <taxon>Ecdysozoa</taxon>
        <taxon>Arthropoda</taxon>
        <taxon>Hexapoda</taxon>
        <taxon>Insecta</taxon>
        <taxon>Pterygota</taxon>
        <taxon>Neoptera</taxon>
        <taxon>Endopterygota</taxon>
        <taxon>Diptera</taxon>
        <taxon>Nematocera</taxon>
        <taxon>Culicoidea</taxon>
        <taxon>Culicidae</taxon>
        <taxon>Anophelinae</taxon>
        <taxon>Anopheles</taxon>
    </lineage>
</organism>
<proteinExistence type="predicted"/>